<dbReference type="InterPro" id="IPR011701">
    <property type="entry name" value="MFS"/>
</dbReference>
<dbReference type="OrthoDB" id="3688258at2"/>
<feature type="transmembrane region" description="Helical" evidence="6">
    <location>
        <begin position="266"/>
        <end position="287"/>
    </location>
</feature>
<dbReference type="GO" id="GO:0005886">
    <property type="term" value="C:plasma membrane"/>
    <property type="evidence" value="ECO:0007669"/>
    <property type="project" value="UniProtKB-SubCell"/>
</dbReference>
<dbReference type="SUPFAM" id="SSF103473">
    <property type="entry name" value="MFS general substrate transporter"/>
    <property type="match status" value="1"/>
</dbReference>
<feature type="transmembrane region" description="Helical" evidence="6">
    <location>
        <begin position="233"/>
        <end position="254"/>
    </location>
</feature>
<feature type="transmembrane region" description="Helical" evidence="6">
    <location>
        <begin position="54"/>
        <end position="76"/>
    </location>
</feature>
<feature type="transmembrane region" description="Helical" evidence="6">
    <location>
        <begin position="110"/>
        <end position="132"/>
    </location>
</feature>
<protein>
    <submittedName>
        <fullName evidence="7">MFS transporter</fullName>
    </submittedName>
</protein>
<dbReference type="InterPro" id="IPR036259">
    <property type="entry name" value="MFS_trans_sf"/>
</dbReference>
<sequence length="421" mass="43294">MTFLRALAALLRVSGFRRLFVSRITSQGSDGVFQAALASHVLFNPEQATDARGIALAFGVILLPYSLIGPFAGVLLDRWPRRRVLVVAQTLRLVTVLAVAAVTVSSSTSTAFFVLVLLVFSLNRFVLAGFSASLPHVVTPRQLVSANSVSPTCGTLAYLLGGAAGAGLAAAGPDVVVVLVAAAGVALAVTAAARLPFVGPDDASGAPALRGVLASVASGFAEAARTLPRRARLLLALVLVTRLPFGLLLLQTLLLFRGPFDTGSGVLGFGLAAAASGAGFAVAAFVTPWLLPRLTAIPFVVRAFLLGVLACALLGPLLTPWSMSALGFAVGAVSQVTKITVDTLLQAHVPDHLLGRAFSVYDVMYNAGLVVSAAAGALLLPASGLVVWPGVALAVLYLALSLALPRLWRRASEADDRAPLG</sequence>
<gene>
    <name evidence="7" type="ORF">DFJ68_1509</name>
</gene>
<comment type="caution">
    <text evidence="7">The sequence shown here is derived from an EMBL/GenBank/DDBJ whole genome shotgun (WGS) entry which is preliminary data.</text>
</comment>
<evidence type="ECO:0000256" key="2">
    <source>
        <dbReference type="ARBA" id="ARBA00022475"/>
    </source>
</evidence>
<dbReference type="GO" id="GO:0022857">
    <property type="term" value="F:transmembrane transporter activity"/>
    <property type="evidence" value="ECO:0007669"/>
    <property type="project" value="InterPro"/>
</dbReference>
<accession>A0A495XZZ4</accession>
<dbReference type="AlphaFoldDB" id="A0A495XZZ4"/>
<organism evidence="7 8">
    <name type="scientific">Terracoccus luteus</name>
    <dbReference type="NCBI Taxonomy" id="53356"/>
    <lineage>
        <taxon>Bacteria</taxon>
        <taxon>Bacillati</taxon>
        <taxon>Actinomycetota</taxon>
        <taxon>Actinomycetes</taxon>
        <taxon>Micrococcales</taxon>
        <taxon>Intrasporangiaceae</taxon>
        <taxon>Terracoccus</taxon>
    </lineage>
</organism>
<evidence type="ECO:0000256" key="5">
    <source>
        <dbReference type="ARBA" id="ARBA00023136"/>
    </source>
</evidence>
<name>A0A495XZZ4_9MICO</name>
<proteinExistence type="predicted"/>
<dbReference type="PANTHER" id="PTHR23513:SF17">
    <property type="entry name" value="MEMBRANE PROTEIN"/>
    <property type="match status" value="1"/>
</dbReference>
<feature type="transmembrane region" description="Helical" evidence="6">
    <location>
        <begin position="144"/>
        <end position="169"/>
    </location>
</feature>
<keyword evidence="3 6" id="KW-0812">Transmembrane</keyword>
<dbReference type="Pfam" id="PF07690">
    <property type="entry name" value="MFS_1"/>
    <property type="match status" value="1"/>
</dbReference>
<feature type="transmembrane region" description="Helical" evidence="6">
    <location>
        <begin position="83"/>
        <end position="104"/>
    </location>
</feature>
<dbReference type="PANTHER" id="PTHR23513">
    <property type="entry name" value="INTEGRAL MEMBRANE EFFLUX PROTEIN-RELATED"/>
    <property type="match status" value="1"/>
</dbReference>
<evidence type="ECO:0000256" key="6">
    <source>
        <dbReference type="SAM" id="Phobius"/>
    </source>
</evidence>
<feature type="transmembrane region" description="Helical" evidence="6">
    <location>
        <begin position="299"/>
        <end position="319"/>
    </location>
</feature>
<dbReference type="Gene3D" id="1.20.1250.20">
    <property type="entry name" value="MFS general substrate transporter like domains"/>
    <property type="match status" value="1"/>
</dbReference>
<evidence type="ECO:0000313" key="8">
    <source>
        <dbReference type="Proteomes" id="UP000278440"/>
    </source>
</evidence>
<evidence type="ECO:0000256" key="4">
    <source>
        <dbReference type="ARBA" id="ARBA00022989"/>
    </source>
</evidence>
<dbReference type="Proteomes" id="UP000278440">
    <property type="component" value="Unassembled WGS sequence"/>
</dbReference>
<keyword evidence="5 6" id="KW-0472">Membrane</keyword>
<dbReference type="EMBL" id="RBXT01000001">
    <property type="protein sequence ID" value="RKT78073.1"/>
    <property type="molecule type" value="Genomic_DNA"/>
</dbReference>
<comment type="subcellular location">
    <subcellularLocation>
        <location evidence="1">Cell membrane</location>
        <topology evidence="1">Multi-pass membrane protein</topology>
    </subcellularLocation>
</comment>
<evidence type="ECO:0000256" key="1">
    <source>
        <dbReference type="ARBA" id="ARBA00004651"/>
    </source>
</evidence>
<reference evidence="7 8" key="1">
    <citation type="submission" date="2018-10" db="EMBL/GenBank/DDBJ databases">
        <title>Sequencing the genomes of 1000 actinobacteria strains.</title>
        <authorList>
            <person name="Klenk H.-P."/>
        </authorList>
    </citation>
    <scope>NUCLEOTIDE SEQUENCE [LARGE SCALE GENOMIC DNA]</scope>
    <source>
        <strain evidence="7 8">DSM 44267</strain>
    </source>
</reference>
<evidence type="ECO:0000313" key="7">
    <source>
        <dbReference type="EMBL" id="RKT78073.1"/>
    </source>
</evidence>
<keyword evidence="2" id="KW-1003">Cell membrane</keyword>
<keyword evidence="8" id="KW-1185">Reference proteome</keyword>
<keyword evidence="4 6" id="KW-1133">Transmembrane helix</keyword>
<dbReference type="RefSeq" id="WP_121032221.1">
    <property type="nucleotide sequence ID" value="NZ_RBXT01000001.1"/>
</dbReference>
<feature type="transmembrane region" description="Helical" evidence="6">
    <location>
        <begin position="175"/>
        <end position="195"/>
    </location>
</feature>
<feature type="transmembrane region" description="Helical" evidence="6">
    <location>
        <begin position="386"/>
        <end position="404"/>
    </location>
</feature>
<evidence type="ECO:0000256" key="3">
    <source>
        <dbReference type="ARBA" id="ARBA00022692"/>
    </source>
</evidence>